<feature type="transmembrane region" description="Helical" evidence="7">
    <location>
        <begin position="20"/>
        <end position="41"/>
    </location>
</feature>
<evidence type="ECO:0000256" key="3">
    <source>
        <dbReference type="ARBA" id="ARBA00022989"/>
    </source>
</evidence>
<dbReference type="GO" id="GO:0016020">
    <property type="term" value="C:membrane"/>
    <property type="evidence" value="ECO:0007669"/>
    <property type="project" value="UniProtKB-SubCell"/>
</dbReference>
<sequence>MSWFSLRADLPPMENAGPILMVVLGILITIAIITTSARIYARIRNRIFGWDDAMMLIAVAFSIARLAVEIKQSQYGNGKHRVYLTARQYMMINMYGWYGQIFLFTSVAFLKVSIGFLILRIKDTKAFKILVYSLMAGVVFTNGGVVIILLAECRPAGFWRGSSAKCWPSHVRIYSIYATIAFSVTTDLVLSIIPLFIVWKVRMPLKTKVSVCCLMSLGLVATGFGIARAASLKGPTTDLSWTYCIAAIWSNLELFLGIIAANLAIARSTYSYIFGRRTASQSDSHYKVGSPSASAGEIFLSQKLRADRCDERATTVDSKNINRRPSVPRSDHSDVGLVPDNGIQMKMEFWLKEEEIEMQRQHR</sequence>
<dbReference type="Pfam" id="PF20684">
    <property type="entry name" value="Fung_rhodopsin"/>
    <property type="match status" value="1"/>
</dbReference>
<name>A0A1L7WFM7_9HELO</name>
<feature type="transmembrane region" description="Helical" evidence="7">
    <location>
        <begin position="209"/>
        <end position="227"/>
    </location>
</feature>
<feature type="region of interest" description="Disordered" evidence="6">
    <location>
        <begin position="315"/>
        <end position="335"/>
    </location>
</feature>
<keyword evidence="2 7" id="KW-0812">Transmembrane</keyword>
<dbReference type="AlphaFoldDB" id="A0A1L7WFM7"/>
<evidence type="ECO:0000256" key="4">
    <source>
        <dbReference type="ARBA" id="ARBA00023136"/>
    </source>
</evidence>
<evidence type="ECO:0000256" key="7">
    <source>
        <dbReference type="SAM" id="Phobius"/>
    </source>
</evidence>
<feature type="transmembrane region" description="Helical" evidence="7">
    <location>
        <begin position="131"/>
        <end position="151"/>
    </location>
</feature>
<dbReference type="STRING" id="576137.A0A1L7WFM7"/>
<keyword evidence="4 7" id="KW-0472">Membrane</keyword>
<evidence type="ECO:0000256" key="6">
    <source>
        <dbReference type="SAM" id="MobiDB-lite"/>
    </source>
</evidence>
<proteinExistence type="inferred from homology"/>
<dbReference type="Proteomes" id="UP000184330">
    <property type="component" value="Unassembled WGS sequence"/>
</dbReference>
<protein>
    <recommendedName>
        <fullName evidence="8">Rhodopsin domain-containing protein</fullName>
    </recommendedName>
</protein>
<dbReference type="PANTHER" id="PTHR33048">
    <property type="entry name" value="PTH11-LIKE INTEGRAL MEMBRANE PROTEIN (AFU_ORTHOLOGUE AFUA_5G11245)"/>
    <property type="match status" value="1"/>
</dbReference>
<dbReference type="EMBL" id="FJOG01000002">
    <property type="protein sequence ID" value="CZR51573.1"/>
    <property type="molecule type" value="Genomic_DNA"/>
</dbReference>
<dbReference type="PANTHER" id="PTHR33048:SF96">
    <property type="entry name" value="INTEGRAL MEMBRANE PROTEIN"/>
    <property type="match status" value="1"/>
</dbReference>
<evidence type="ECO:0000313" key="10">
    <source>
        <dbReference type="Proteomes" id="UP000184330"/>
    </source>
</evidence>
<reference evidence="9 10" key="1">
    <citation type="submission" date="2016-03" db="EMBL/GenBank/DDBJ databases">
        <authorList>
            <person name="Ploux O."/>
        </authorList>
    </citation>
    <scope>NUCLEOTIDE SEQUENCE [LARGE SCALE GENOMIC DNA]</scope>
    <source>
        <strain evidence="9 10">UAMH 11012</strain>
    </source>
</reference>
<keyword evidence="10" id="KW-1185">Reference proteome</keyword>
<dbReference type="InterPro" id="IPR049326">
    <property type="entry name" value="Rhodopsin_dom_fungi"/>
</dbReference>
<evidence type="ECO:0000259" key="8">
    <source>
        <dbReference type="Pfam" id="PF20684"/>
    </source>
</evidence>
<feature type="transmembrane region" description="Helical" evidence="7">
    <location>
        <begin position="171"/>
        <end position="197"/>
    </location>
</feature>
<keyword evidence="3 7" id="KW-1133">Transmembrane helix</keyword>
<evidence type="ECO:0000256" key="1">
    <source>
        <dbReference type="ARBA" id="ARBA00004141"/>
    </source>
</evidence>
<feature type="domain" description="Rhodopsin" evidence="8">
    <location>
        <begin position="37"/>
        <end position="270"/>
    </location>
</feature>
<evidence type="ECO:0000256" key="2">
    <source>
        <dbReference type="ARBA" id="ARBA00022692"/>
    </source>
</evidence>
<evidence type="ECO:0000256" key="5">
    <source>
        <dbReference type="ARBA" id="ARBA00038359"/>
    </source>
</evidence>
<feature type="transmembrane region" description="Helical" evidence="7">
    <location>
        <begin position="48"/>
        <end position="68"/>
    </location>
</feature>
<comment type="similarity">
    <text evidence="5">Belongs to the SAT4 family.</text>
</comment>
<gene>
    <name evidence="9" type="ORF">PAC_01450</name>
</gene>
<feature type="transmembrane region" description="Helical" evidence="7">
    <location>
        <begin position="239"/>
        <end position="266"/>
    </location>
</feature>
<organism evidence="9 10">
    <name type="scientific">Phialocephala subalpina</name>
    <dbReference type="NCBI Taxonomy" id="576137"/>
    <lineage>
        <taxon>Eukaryota</taxon>
        <taxon>Fungi</taxon>
        <taxon>Dikarya</taxon>
        <taxon>Ascomycota</taxon>
        <taxon>Pezizomycotina</taxon>
        <taxon>Leotiomycetes</taxon>
        <taxon>Helotiales</taxon>
        <taxon>Mollisiaceae</taxon>
        <taxon>Phialocephala</taxon>
        <taxon>Phialocephala fortinii species complex</taxon>
    </lineage>
</organism>
<dbReference type="InterPro" id="IPR052337">
    <property type="entry name" value="SAT4-like"/>
</dbReference>
<evidence type="ECO:0000313" key="9">
    <source>
        <dbReference type="EMBL" id="CZR51573.1"/>
    </source>
</evidence>
<accession>A0A1L7WFM7</accession>
<dbReference type="OrthoDB" id="5022096at2759"/>
<comment type="subcellular location">
    <subcellularLocation>
        <location evidence="1">Membrane</location>
        <topology evidence="1">Multi-pass membrane protein</topology>
    </subcellularLocation>
</comment>
<feature type="transmembrane region" description="Helical" evidence="7">
    <location>
        <begin position="97"/>
        <end position="119"/>
    </location>
</feature>